<reference evidence="1" key="1">
    <citation type="submission" date="2023-05" db="EMBL/GenBank/DDBJ databases">
        <title>Nepenthes gracilis genome sequencing.</title>
        <authorList>
            <person name="Fukushima K."/>
        </authorList>
    </citation>
    <scope>NUCLEOTIDE SEQUENCE</scope>
    <source>
        <strain evidence="1">SING2019-196</strain>
    </source>
</reference>
<sequence>MKAILLANAKETATTHLAMPFSSLKSPTSPLKDLSVGNLQSLGPELFKKKKSKSSSSSAPGHRTCVHQHRMMDNRWLQWAVCQQELRQ</sequence>
<protein>
    <submittedName>
        <fullName evidence="1">Uncharacterized protein</fullName>
    </submittedName>
</protein>
<evidence type="ECO:0000313" key="1">
    <source>
        <dbReference type="EMBL" id="GMH07212.1"/>
    </source>
</evidence>
<accession>A0AAD3XJT4</accession>
<dbReference type="Proteomes" id="UP001279734">
    <property type="component" value="Unassembled WGS sequence"/>
</dbReference>
<dbReference type="InterPro" id="IPR007573">
    <property type="entry name" value="QWRF"/>
</dbReference>
<organism evidence="1 2">
    <name type="scientific">Nepenthes gracilis</name>
    <name type="common">Slender pitcher plant</name>
    <dbReference type="NCBI Taxonomy" id="150966"/>
    <lineage>
        <taxon>Eukaryota</taxon>
        <taxon>Viridiplantae</taxon>
        <taxon>Streptophyta</taxon>
        <taxon>Embryophyta</taxon>
        <taxon>Tracheophyta</taxon>
        <taxon>Spermatophyta</taxon>
        <taxon>Magnoliopsida</taxon>
        <taxon>eudicotyledons</taxon>
        <taxon>Gunneridae</taxon>
        <taxon>Pentapetalae</taxon>
        <taxon>Caryophyllales</taxon>
        <taxon>Nepenthaceae</taxon>
        <taxon>Nepenthes</taxon>
    </lineage>
</organism>
<gene>
    <name evidence="1" type="ORF">Nepgr_009052</name>
</gene>
<comment type="caution">
    <text evidence="1">The sequence shown here is derived from an EMBL/GenBank/DDBJ whole genome shotgun (WGS) entry which is preliminary data.</text>
</comment>
<dbReference type="EMBL" id="BSYO01000007">
    <property type="protein sequence ID" value="GMH07212.1"/>
    <property type="molecule type" value="Genomic_DNA"/>
</dbReference>
<dbReference type="AlphaFoldDB" id="A0AAD3XJT4"/>
<keyword evidence="2" id="KW-1185">Reference proteome</keyword>
<dbReference type="Pfam" id="PF04484">
    <property type="entry name" value="QWRF"/>
    <property type="match status" value="1"/>
</dbReference>
<evidence type="ECO:0000313" key="2">
    <source>
        <dbReference type="Proteomes" id="UP001279734"/>
    </source>
</evidence>
<name>A0AAD3XJT4_NEPGR</name>
<proteinExistence type="predicted"/>